<name>A0ABQ8P3F0_PYRGI</name>
<sequence length="241" mass="26502">MTIIDRASLDGATKDEVRQRFGAWCETEVTEGNGQLAAPTQVLDRRGTKGAQIKEKRQKAKAAFKARLQAEVFDGRDAEVECRTGQTTTRRTTKTDSDEDDKDIYRLLMAAALDSVWGMESAIQASRTHRTAHRTGEPVMKRLSIQPDTTHAVLGAISAVLGSQSMANLPPSIVSATDMLGEQHTNALWQRNPRFDCQGHVLDHLYAQPLRLAAVGSIQAFQCLGDRSGGNKATMHWDADR</sequence>
<dbReference type="Proteomes" id="UP001059893">
    <property type="component" value="Unassembled WGS sequence"/>
</dbReference>
<gene>
    <name evidence="1" type="ORF">MCOR33_000066</name>
</gene>
<proteinExistence type="predicted"/>
<evidence type="ECO:0000313" key="1">
    <source>
        <dbReference type="EMBL" id="KAI6304943.1"/>
    </source>
</evidence>
<dbReference type="EMBL" id="JABSND010000001">
    <property type="protein sequence ID" value="KAI6304943.1"/>
    <property type="molecule type" value="Genomic_DNA"/>
</dbReference>
<comment type="caution">
    <text evidence="1">The sequence shown here is derived from an EMBL/GenBank/DDBJ whole genome shotgun (WGS) entry which is preliminary data.</text>
</comment>
<organism evidence="1 2">
    <name type="scientific">Pyricularia grisea</name>
    <name type="common">Crabgrass-specific blast fungus</name>
    <name type="synonym">Magnaporthe grisea</name>
    <dbReference type="NCBI Taxonomy" id="148305"/>
    <lineage>
        <taxon>Eukaryota</taxon>
        <taxon>Fungi</taxon>
        <taxon>Dikarya</taxon>
        <taxon>Ascomycota</taxon>
        <taxon>Pezizomycotina</taxon>
        <taxon>Sordariomycetes</taxon>
        <taxon>Sordariomycetidae</taxon>
        <taxon>Magnaporthales</taxon>
        <taxon>Pyriculariaceae</taxon>
        <taxon>Pyricularia</taxon>
    </lineage>
</organism>
<evidence type="ECO:0000313" key="2">
    <source>
        <dbReference type="Proteomes" id="UP001059893"/>
    </source>
</evidence>
<protein>
    <submittedName>
        <fullName evidence="1">Uncharacterized protein</fullName>
    </submittedName>
</protein>
<keyword evidence="2" id="KW-1185">Reference proteome</keyword>
<reference evidence="1" key="1">
    <citation type="submission" date="2021-01" db="EMBL/GenBank/DDBJ databases">
        <title>Deciphering the adaptive evolutionary patterns associated with biogeogrpahic diversity in the finger millet blast pathogen Magnaporthe oryzae in Eastern Africa.</title>
        <authorList>
            <person name="Onyema G."/>
            <person name="Shittu T.A."/>
            <person name="Dodsworth S."/>
            <person name="Devilliers S."/>
            <person name="Muthumeenakshi S."/>
            <person name="Sreenivasaprasad S."/>
        </authorList>
    </citation>
    <scope>NUCLEOTIDE SEQUENCE</scope>
    <source>
        <strain evidence="1">D15/s37</strain>
    </source>
</reference>
<accession>A0ABQ8P3F0</accession>